<dbReference type="EMBL" id="JBEPIJ010000003">
    <property type="protein sequence ID" value="MES0873165.1"/>
    <property type="molecule type" value="Genomic_DNA"/>
</dbReference>
<proteinExistence type="predicted"/>
<dbReference type="Pfam" id="PF00154">
    <property type="entry name" value="RecA_N"/>
    <property type="match status" value="1"/>
</dbReference>
<protein>
    <submittedName>
        <fullName evidence="2">Translesion DNA synthesis-associated protein ImuA</fullName>
    </submittedName>
</protein>
<dbReference type="Gene3D" id="3.40.50.300">
    <property type="entry name" value="P-loop containing nucleotide triphosphate hydrolases"/>
    <property type="match status" value="1"/>
</dbReference>
<evidence type="ECO:0000259" key="1">
    <source>
        <dbReference type="Pfam" id="PF00154"/>
    </source>
</evidence>
<accession>A0ABV2A7D0</accession>
<dbReference type="NCBIfam" id="NF033429">
    <property type="entry name" value="ImuA_translesion"/>
    <property type="match status" value="1"/>
</dbReference>
<dbReference type="RefSeq" id="WP_352887620.1">
    <property type="nucleotide sequence ID" value="NZ_JBEPIJ010000003.1"/>
</dbReference>
<reference evidence="2 3" key="1">
    <citation type="submission" date="2024-06" db="EMBL/GenBank/DDBJ databases">
        <authorList>
            <person name="Li Z."/>
            <person name="Jiang Y."/>
        </authorList>
    </citation>
    <scope>NUCLEOTIDE SEQUENCE [LARGE SCALE GENOMIC DNA]</scope>
    <source>
        <strain evidence="2 3">HSW-8</strain>
    </source>
</reference>
<evidence type="ECO:0000313" key="3">
    <source>
        <dbReference type="Proteomes" id="UP001465331"/>
    </source>
</evidence>
<dbReference type="InterPro" id="IPR049428">
    <property type="entry name" value="RecA-like_N"/>
</dbReference>
<dbReference type="PIRSF" id="PIRSF037290">
    <property type="entry name" value="UCP037290"/>
    <property type="match status" value="1"/>
</dbReference>
<dbReference type="InterPro" id="IPR017166">
    <property type="entry name" value="UCP037290"/>
</dbReference>
<dbReference type="SUPFAM" id="SSF52540">
    <property type="entry name" value="P-loop containing nucleoside triphosphate hydrolases"/>
    <property type="match status" value="1"/>
</dbReference>
<comment type="caution">
    <text evidence="2">The sequence shown here is derived from an EMBL/GenBank/DDBJ whole genome shotgun (WGS) entry which is preliminary data.</text>
</comment>
<name>A0ABV2A7D0_9GAMM</name>
<dbReference type="InterPro" id="IPR027417">
    <property type="entry name" value="P-loop_NTPase"/>
</dbReference>
<dbReference type="InterPro" id="IPR047610">
    <property type="entry name" value="ImuA_translesion"/>
</dbReference>
<sequence length="222" mass="23179">MRAGHRQSLPAHPYLWRGADAAPLRAQATGWTALDALLPGGGWPCGALSEVLYPQPGAGELTLVLPLLARLTGKAQTVAFIAPPFALHAPALARAGVDLPHTLVVETRNDPDALWSAEQLLHARTGAVLLWAQDIPTTAMRRLQLAAERGDGLALLLRPSAAAAAASVAALRLGIERIGGVPTVEVLKCRGARPVQKITLAAPAPPHRPAALPARGVRLSFA</sequence>
<keyword evidence="3" id="KW-1185">Reference proteome</keyword>
<gene>
    <name evidence="2" type="primary">imuA</name>
    <name evidence="2" type="ORF">ABSH63_03940</name>
</gene>
<feature type="domain" description="RecA-like N-terminal" evidence="1">
    <location>
        <begin position="24"/>
        <end position="123"/>
    </location>
</feature>
<dbReference type="Proteomes" id="UP001465331">
    <property type="component" value="Unassembled WGS sequence"/>
</dbReference>
<organism evidence="2 3">
    <name type="scientific">Sinimarinibacterium thermocellulolyticum</name>
    <dbReference type="NCBI Taxonomy" id="3170016"/>
    <lineage>
        <taxon>Bacteria</taxon>
        <taxon>Pseudomonadati</taxon>
        <taxon>Pseudomonadota</taxon>
        <taxon>Gammaproteobacteria</taxon>
        <taxon>Nevskiales</taxon>
        <taxon>Nevskiaceae</taxon>
        <taxon>Sinimarinibacterium</taxon>
    </lineage>
</organism>
<evidence type="ECO:0000313" key="2">
    <source>
        <dbReference type="EMBL" id="MES0873165.1"/>
    </source>
</evidence>